<evidence type="ECO:0000313" key="1">
    <source>
        <dbReference type="EMBL" id="GGE19566.1"/>
    </source>
</evidence>
<dbReference type="EMBL" id="BMIQ01000008">
    <property type="protein sequence ID" value="GGE19566.1"/>
    <property type="molecule type" value="Genomic_DNA"/>
</dbReference>
<evidence type="ECO:0008006" key="3">
    <source>
        <dbReference type="Google" id="ProtNLM"/>
    </source>
</evidence>
<organism evidence="1 2">
    <name type="scientific">Aureimonas endophytica</name>
    <dbReference type="NCBI Taxonomy" id="2027858"/>
    <lineage>
        <taxon>Bacteria</taxon>
        <taxon>Pseudomonadati</taxon>
        <taxon>Pseudomonadota</taxon>
        <taxon>Alphaproteobacteria</taxon>
        <taxon>Hyphomicrobiales</taxon>
        <taxon>Aurantimonadaceae</taxon>
        <taxon>Aureimonas</taxon>
    </lineage>
</organism>
<dbReference type="Proteomes" id="UP000644699">
    <property type="component" value="Unassembled WGS sequence"/>
</dbReference>
<reference evidence="1" key="1">
    <citation type="journal article" date="2014" name="Int. J. Syst. Evol. Microbiol.">
        <title>Complete genome sequence of Corynebacterium casei LMG S-19264T (=DSM 44701T), isolated from a smear-ripened cheese.</title>
        <authorList>
            <consortium name="US DOE Joint Genome Institute (JGI-PGF)"/>
            <person name="Walter F."/>
            <person name="Albersmeier A."/>
            <person name="Kalinowski J."/>
            <person name="Ruckert C."/>
        </authorList>
    </citation>
    <scope>NUCLEOTIDE SEQUENCE</scope>
    <source>
        <strain evidence="1">CGMCC 1.15367</strain>
    </source>
</reference>
<accession>A0A917EB72</accession>
<evidence type="ECO:0000313" key="2">
    <source>
        <dbReference type="Proteomes" id="UP000644699"/>
    </source>
</evidence>
<gene>
    <name evidence="1" type="ORF">GCM10011390_43510</name>
</gene>
<reference evidence="1" key="2">
    <citation type="submission" date="2020-09" db="EMBL/GenBank/DDBJ databases">
        <authorList>
            <person name="Sun Q."/>
            <person name="Zhou Y."/>
        </authorList>
    </citation>
    <scope>NUCLEOTIDE SEQUENCE</scope>
    <source>
        <strain evidence="1">CGMCC 1.15367</strain>
    </source>
</reference>
<dbReference type="AlphaFoldDB" id="A0A917EB72"/>
<sequence length="89" mass="8354">MILCAAAGVMVATAGCSQTDKDTALGAGAGGLIGAGIGGLAGGGRGALIGGALGAGTGAIAGNVISRNSRTGDCVYRDRDGRRYVAACP</sequence>
<keyword evidence="2" id="KW-1185">Reference proteome</keyword>
<name>A0A917EB72_9HYPH</name>
<protein>
    <recommendedName>
        <fullName evidence="3">Outer membrane protein with glycine zipper</fullName>
    </recommendedName>
</protein>
<proteinExistence type="predicted"/>
<comment type="caution">
    <text evidence="1">The sequence shown here is derived from an EMBL/GenBank/DDBJ whole genome shotgun (WGS) entry which is preliminary data.</text>
</comment>